<keyword evidence="4 16" id="KW-0245">EGF-like domain</keyword>
<dbReference type="CDD" id="cd00028">
    <property type="entry name" value="B_lectin"/>
    <property type="match status" value="1"/>
</dbReference>
<dbReference type="SMART" id="SM00220">
    <property type="entry name" value="S_TKc"/>
    <property type="match status" value="1"/>
</dbReference>
<dbReference type="InterPro" id="IPR000719">
    <property type="entry name" value="Prot_kinase_dom"/>
</dbReference>
<dbReference type="GO" id="GO:0005886">
    <property type="term" value="C:plasma membrane"/>
    <property type="evidence" value="ECO:0007669"/>
    <property type="project" value="UniProtKB-SubCell"/>
</dbReference>
<keyword evidence="6" id="KW-0732">Signal</keyword>
<dbReference type="EMBL" id="JAMQYH010000001">
    <property type="protein sequence ID" value="KAJ1703972.1"/>
    <property type="molecule type" value="Genomic_DNA"/>
</dbReference>
<gene>
    <name evidence="23" type="ORF">LUZ63_003751</name>
</gene>
<evidence type="ECO:0000256" key="6">
    <source>
        <dbReference type="ARBA" id="ARBA00022729"/>
    </source>
</evidence>
<dbReference type="InterPro" id="IPR036426">
    <property type="entry name" value="Bulb-type_lectin_dom_sf"/>
</dbReference>
<comment type="similarity">
    <text evidence="15">Belongs to the protein kinase superfamily. Ser/Thr protein kinase family.</text>
</comment>
<dbReference type="PROSITE" id="PS00108">
    <property type="entry name" value="PROTEIN_KINASE_ST"/>
    <property type="match status" value="1"/>
</dbReference>
<keyword evidence="7 15" id="KW-0547">Nucleotide-binding</keyword>
<dbReference type="Gene3D" id="2.90.10.10">
    <property type="entry name" value="Bulb-type lectin domain"/>
    <property type="match status" value="1"/>
</dbReference>
<evidence type="ECO:0000256" key="1">
    <source>
        <dbReference type="ARBA" id="ARBA00004251"/>
    </source>
</evidence>
<dbReference type="SUPFAM" id="SSF56112">
    <property type="entry name" value="Protein kinase-like (PK-like)"/>
    <property type="match status" value="1"/>
</dbReference>
<dbReference type="GO" id="GO:0004674">
    <property type="term" value="F:protein serine/threonine kinase activity"/>
    <property type="evidence" value="ECO:0007669"/>
    <property type="project" value="UniProtKB-KW"/>
</dbReference>
<dbReference type="Pfam" id="PF07714">
    <property type="entry name" value="PK_Tyr_Ser-Thr"/>
    <property type="match status" value="1"/>
</dbReference>
<dbReference type="PROSITE" id="PS50927">
    <property type="entry name" value="BULB_LECTIN"/>
    <property type="match status" value="1"/>
</dbReference>
<dbReference type="GO" id="GO:0048544">
    <property type="term" value="P:recognition of pollen"/>
    <property type="evidence" value="ECO:0007669"/>
    <property type="project" value="InterPro"/>
</dbReference>
<comment type="subcellular location">
    <subcellularLocation>
        <location evidence="1">Cell membrane</location>
        <topology evidence="1">Single-pass type I membrane protein</topology>
    </subcellularLocation>
</comment>
<dbReference type="InterPro" id="IPR000742">
    <property type="entry name" value="EGF"/>
</dbReference>
<dbReference type="PROSITE" id="PS50948">
    <property type="entry name" value="PAN"/>
    <property type="match status" value="1"/>
</dbReference>
<sequence length="825" mass="93123">MPIVLISLIKIENMKMKLPNPLIIALFYFACMPFAWSTDTLYLGQNITEGQSLISFNGTFELGFFSPDSSTNRFLGIWFRVSPNNVVWVANRDSPLKNNSGILSIHNNGSLALYDSPERIVWESSSNATSIPNDSIPILQLNDSGNLILKDQISNTIIWQSFDHPTDTLLPGMKLGKNLETGFETVISSWKSSVDPSEGKFKCKMDTEGAPEVLLWDQDQIRFRTGMYNGKSFSELTQMTTYGDLFTFSFMWDKDEVWYETGVKSSSTLARLVLNAAGILQRLVWDHDQQIWNEFWSWPKDECDYYAKCGAFGICRPNSVTTCNCLRGFEATTPTEWYIRDYTGGCKRQMPLGCTANSDGFYELQGVKLPDSHNATVDANISVEECRVRCLMNCSCLAYSPSDIRGKGSGCVMWNTTLIDIKYVNGGLDTLHVKVSKSELGTQHKQKLTIIVGTISSTVLVLLISFIGYLLWRKKRYSKQDTMEKSLAQNDSLKDADLPVFDMNTLLQATDNFSISNVVGQGGFGIVYKGKLPCGQEIAVKRLSGDSSQGLQEFMNEVTLIAKLQHRNLVRLLGCCIHSNERMLIYEFLTNKSLDLFIFDEKKRTSLSWRTRLELVTGIARGLLYLHHDSRYNIIHRDLKAGNVLLDEEMNPKISDFGTARLFEREQAVISTETVIGTRGYMSPEYIREGKFSVKSDVYSFGVLLLEIISGKRNRANQYLVTYAWKLWEEQSILKLLDEAVEGTVFATELLRFVHVGLLCVQELPDDRPSMSSVFMMLSSDNLVLPAPNKPSTWRSIGEFIADHPFFESGSSSVDQLTITWIEGR</sequence>
<keyword evidence="24" id="KW-1185">Reference proteome</keyword>
<dbReference type="InterPro" id="IPR000858">
    <property type="entry name" value="S_locus_glycoprot_dom"/>
</dbReference>
<comment type="caution">
    <text evidence="23">The sequence shown here is derived from an EMBL/GenBank/DDBJ whole genome shotgun (WGS) entry which is preliminary data.</text>
</comment>
<dbReference type="InterPro" id="IPR011009">
    <property type="entry name" value="Kinase-like_dom_sf"/>
</dbReference>
<evidence type="ECO:0000256" key="3">
    <source>
        <dbReference type="ARBA" id="ARBA00022527"/>
    </source>
</evidence>
<evidence type="ECO:0000256" key="18">
    <source>
        <dbReference type="SAM" id="Phobius"/>
    </source>
</evidence>
<keyword evidence="11" id="KW-0675">Receptor</keyword>
<name>A0A9Q0D2A5_9POAL</name>
<evidence type="ECO:0000256" key="2">
    <source>
        <dbReference type="ARBA" id="ARBA00022475"/>
    </source>
</evidence>
<dbReference type="PROSITE" id="PS50026">
    <property type="entry name" value="EGF_3"/>
    <property type="match status" value="1"/>
</dbReference>
<dbReference type="Gene3D" id="3.30.200.20">
    <property type="entry name" value="Phosphorylase Kinase, domain 1"/>
    <property type="match status" value="1"/>
</dbReference>
<evidence type="ECO:0000256" key="8">
    <source>
        <dbReference type="ARBA" id="ARBA00022777"/>
    </source>
</evidence>
<evidence type="ECO:0000259" key="21">
    <source>
        <dbReference type="PROSITE" id="PS50927"/>
    </source>
</evidence>
<evidence type="ECO:0000256" key="13">
    <source>
        <dbReference type="ARBA" id="ARBA00047899"/>
    </source>
</evidence>
<dbReference type="FunFam" id="2.90.10.10:FF:000005">
    <property type="entry name" value="G-type lectin S-receptor-like serine/threonine-protein kinase"/>
    <property type="match status" value="1"/>
</dbReference>
<dbReference type="InterPro" id="IPR024171">
    <property type="entry name" value="SRK-like_kinase"/>
</dbReference>
<feature type="domain" description="EGF-like" evidence="20">
    <location>
        <begin position="299"/>
        <end position="335"/>
    </location>
</feature>
<dbReference type="InterPro" id="IPR001245">
    <property type="entry name" value="Ser-Thr/Tyr_kinase_cat_dom"/>
</dbReference>
<evidence type="ECO:0000256" key="9">
    <source>
        <dbReference type="ARBA" id="ARBA00022840"/>
    </source>
</evidence>
<dbReference type="FunFam" id="3.30.200.20:FF:000195">
    <property type="entry name" value="G-type lectin S-receptor-like serine/threonine-protein kinase"/>
    <property type="match status" value="1"/>
</dbReference>
<dbReference type="Pfam" id="PF00954">
    <property type="entry name" value="S_locus_glycop"/>
    <property type="match status" value="1"/>
</dbReference>
<keyword evidence="9 15" id="KW-0067">ATP-binding</keyword>
<dbReference type="CDD" id="cd01098">
    <property type="entry name" value="PAN_AP_plant"/>
    <property type="match status" value="1"/>
</dbReference>
<comment type="catalytic activity">
    <reaction evidence="14 15">
        <text>L-seryl-[protein] + ATP = O-phospho-L-seryl-[protein] + ADP + H(+)</text>
        <dbReference type="Rhea" id="RHEA:17989"/>
        <dbReference type="Rhea" id="RHEA-COMP:9863"/>
        <dbReference type="Rhea" id="RHEA-COMP:11604"/>
        <dbReference type="ChEBI" id="CHEBI:15378"/>
        <dbReference type="ChEBI" id="CHEBI:29999"/>
        <dbReference type="ChEBI" id="CHEBI:30616"/>
        <dbReference type="ChEBI" id="CHEBI:83421"/>
        <dbReference type="ChEBI" id="CHEBI:456216"/>
        <dbReference type="EC" id="2.7.11.1"/>
    </reaction>
</comment>
<reference evidence="23" key="1">
    <citation type="journal article" date="2022" name="Cell">
        <title>Repeat-based holocentromeres influence genome architecture and karyotype evolution.</title>
        <authorList>
            <person name="Hofstatter P.G."/>
            <person name="Thangavel G."/>
            <person name="Lux T."/>
            <person name="Neumann P."/>
            <person name="Vondrak T."/>
            <person name="Novak P."/>
            <person name="Zhang M."/>
            <person name="Costa L."/>
            <person name="Castellani M."/>
            <person name="Scott A."/>
            <person name="Toegelov H."/>
            <person name="Fuchs J."/>
            <person name="Mata-Sucre Y."/>
            <person name="Dias Y."/>
            <person name="Vanzela A.L.L."/>
            <person name="Huettel B."/>
            <person name="Almeida C.C.S."/>
            <person name="Simkova H."/>
            <person name="Souza G."/>
            <person name="Pedrosa-Harand A."/>
            <person name="Macas J."/>
            <person name="Mayer K.F.X."/>
            <person name="Houben A."/>
            <person name="Marques A."/>
        </authorList>
    </citation>
    <scope>NUCLEOTIDE SEQUENCE</scope>
    <source>
        <strain evidence="23">RhyBre1mFocal</strain>
    </source>
</reference>
<evidence type="ECO:0000256" key="7">
    <source>
        <dbReference type="ARBA" id="ARBA00022741"/>
    </source>
</evidence>
<evidence type="ECO:0000256" key="17">
    <source>
        <dbReference type="PROSITE-ProRule" id="PRU10141"/>
    </source>
</evidence>
<evidence type="ECO:0000256" key="11">
    <source>
        <dbReference type="ARBA" id="ARBA00023170"/>
    </source>
</evidence>
<dbReference type="Pfam" id="PF08276">
    <property type="entry name" value="PAN_2"/>
    <property type="match status" value="1"/>
</dbReference>
<dbReference type="Pfam" id="PF01453">
    <property type="entry name" value="B_lectin"/>
    <property type="match status" value="1"/>
</dbReference>
<evidence type="ECO:0000256" key="12">
    <source>
        <dbReference type="ARBA" id="ARBA00023180"/>
    </source>
</evidence>
<keyword evidence="2" id="KW-1003">Cell membrane</keyword>
<dbReference type="PROSITE" id="PS00107">
    <property type="entry name" value="PROTEIN_KINASE_ATP"/>
    <property type="match status" value="1"/>
</dbReference>
<dbReference type="Gene3D" id="3.50.4.10">
    <property type="entry name" value="Hepatocyte Growth Factor"/>
    <property type="match status" value="1"/>
</dbReference>
<organism evidence="23 24">
    <name type="scientific">Rhynchospora breviuscula</name>
    <dbReference type="NCBI Taxonomy" id="2022672"/>
    <lineage>
        <taxon>Eukaryota</taxon>
        <taxon>Viridiplantae</taxon>
        <taxon>Streptophyta</taxon>
        <taxon>Embryophyta</taxon>
        <taxon>Tracheophyta</taxon>
        <taxon>Spermatophyta</taxon>
        <taxon>Magnoliopsida</taxon>
        <taxon>Liliopsida</taxon>
        <taxon>Poales</taxon>
        <taxon>Cyperaceae</taxon>
        <taxon>Cyperoideae</taxon>
        <taxon>Rhynchosporeae</taxon>
        <taxon>Rhynchospora</taxon>
    </lineage>
</organism>
<accession>A0A9Q0D2A5</accession>
<evidence type="ECO:0000313" key="24">
    <source>
        <dbReference type="Proteomes" id="UP001151287"/>
    </source>
</evidence>
<evidence type="ECO:0000313" key="23">
    <source>
        <dbReference type="EMBL" id="KAJ1703972.1"/>
    </source>
</evidence>
<dbReference type="SUPFAM" id="SSF51110">
    <property type="entry name" value="alpha-D-mannose-specific plant lectins"/>
    <property type="match status" value="1"/>
</dbReference>
<keyword evidence="5 15" id="KW-0808">Transferase</keyword>
<feature type="binding site" evidence="17">
    <location>
        <position position="541"/>
    </location>
    <ligand>
        <name>ATP</name>
        <dbReference type="ChEBI" id="CHEBI:30616"/>
    </ligand>
</feature>
<feature type="domain" description="Bulb-type lectin" evidence="21">
    <location>
        <begin position="38"/>
        <end position="162"/>
    </location>
</feature>
<dbReference type="GO" id="GO:0051707">
    <property type="term" value="P:response to other organism"/>
    <property type="evidence" value="ECO:0007669"/>
    <property type="project" value="UniProtKB-ARBA"/>
</dbReference>
<feature type="domain" description="Apple" evidence="22">
    <location>
        <begin position="354"/>
        <end position="435"/>
    </location>
</feature>
<dbReference type="PANTHER" id="PTHR27002:SF526">
    <property type="entry name" value="OS07G0301500 PROTEIN"/>
    <property type="match status" value="1"/>
</dbReference>
<proteinExistence type="inferred from homology"/>
<keyword evidence="8 15" id="KW-0418">Kinase</keyword>
<evidence type="ECO:0000259" key="20">
    <source>
        <dbReference type="PROSITE" id="PS50026"/>
    </source>
</evidence>
<keyword evidence="18" id="KW-0812">Transmembrane</keyword>
<dbReference type="EC" id="2.7.11.1" evidence="15"/>
<keyword evidence="18" id="KW-1133">Transmembrane helix</keyword>
<keyword evidence="12" id="KW-0325">Glycoprotein</keyword>
<evidence type="ECO:0000256" key="10">
    <source>
        <dbReference type="ARBA" id="ARBA00023157"/>
    </source>
</evidence>
<dbReference type="InterPro" id="IPR008271">
    <property type="entry name" value="Ser/Thr_kinase_AS"/>
</dbReference>
<dbReference type="FunFam" id="1.10.510.10:FF:000060">
    <property type="entry name" value="G-type lectin S-receptor-like serine/threonine-protein kinase"/>
    <property type="match status" value="1"/>
</dbReference>
<dbReference type="InterPro" id="IPR017441">
    <property type="entry name" value="Protein_kinase_ATP_BS"/>
</dbReference>
<evidence type="ECO:0000256" key="4">
    <source>
        <dbReference type="ARBA" id="ARBA00022536"/>
    </source>
</evidence>
<protein>
    <recommendedName>
        <fullName evidence="15">Receptor-like serine/threonine-protein kinase</fullName>
        <ecNumber evidence="15">2.7.11.1</ecNumber>
    </recommendedName>
</protein>
<dbReference type="SMART" id="SM00473">
    <property type="entry name" value="PAN_AP"/>
    <property type="match status" value="1"/>
</dbReference>
<keyword evidence="10" id="KW-1015">Disulfide bond</keyword>
<evidence type="ECO:0000256" key="16">
    <source>
        <dbReference type="PROSITE-ProRule" id="PRU00076"/>
    </source>
</evidence>
<dbReference type="PROSITE" id="PS50011">
    <property type="entry name" value="PROTEIN_KINASE_DOM"/>
    <property type="match status" value="1"/>
</dbReference>
<evidence type="ECO:0000259" key="19">
    <source>
        <dbReference type="PROSITE" id="PS50011"/>
    </source>
</evidence>
<dbReference type="PIRSF" id="PIRSF000641">
    <property type="entry name" value="SRK"/>
    <property type="match status" value="1"/>
</dbReference>
<dbReference type="CDD" id="cd14066">
    <property type="entry name" value="STKc_IRAK"/>
    <property type="match status" value="1"/>
</dbReference>
<evidence type="ECO:0000256" key="5">
    <source>
        <dbReference type="ARBA" id="ARBA00022679"/>
    </source>
</evidence>
<keyword evidence="3 15" id="KW-0723">Serine/threonine-protein kinase</keyword>
<dbReference type="OrthoDB" id="689674at2759"/>
<keyword evidence="18" id="KW-0472">Membrane</keyword>
<comment type="caution">
    <text evidence="16">Lacks conserved residue(s) required for the propagation of feature annotation.</text>
</comment>
<dbReference type="InterPro" id="IPR001480">
    <property type="entry name" value="Bulb-type_lectin_dom"/>
</dbReference>
<dbReference type="PANTHER" id="PTHR27002">
    <property type="entry name" value="RECEPTOR-LIKE SERINE/THREONINE-PROTEIN KINASE SD1-8"/>
    <property type="match status" value="1"/>
</dbReference>
<dbReference type="SMART" id="SM00108">
    <property type="entry name" value="B_lectin"/>
    <property type="match status" value="1"/>
</dbReference>
<dbReference type="GO" id="GO:0005524">
    <property type="term" value="F:ATP binding"/>
    <property type="evidence" value="ECO:0007669"/>
    <property type="project" value="UniProtKB-UniRule"/>
</dbReference>
<feature type="domain" description="Protein kinase" evidence="19">
    <location>
        <begin position="513"/>
        <end position="807"/>
    </location>
</feature>
<feature type="transmembrane region" description="Helical" evidence="18">
    <location>
        <begin position="448"/>
        <end position="472"/>
    </location>
</feature>
<dbReference type="AlphaFoldDB" id="A0A9Q0D2A5"/>
<dbReference type="InterPro" id="IPR003609">
    <property type="entry name" value="Pan_app"/>
</dbReference>
<dbReference type="Proteomes" id="UP001151287">
    <property type="component" value="Unassembled WGS sequence"/>
</dbReference>
<evidence type="ECO:0000259" key="22">
    <source>
        <dbReference type="PROSITE" id="PS50948"/>
    </source>
</evidence>
<evidence type="ECO:0000256" key="15">
    <source>
        <dbReference type="PIRNR" id="PIRNR000641"/>
    </source>
</evidence>
<comment type="catalytic activity">
    <reaction evidence="13 15">
        <text>L-threonyl-[protein] + ATP = O-phospho-L-threonyl-[protein] + ADP + H(+)</text>
        <dbReference type="Rhea" id="RHEA:46608"/>
        <dbReference type="Rhea" id="RHEA-COMP:11060"/>
        <dbReference type="Rhea" id="RHEA-COMP:11605"/>
        <dbReference type="ChEBI" id="CHEBI:15378"/>
        <dbReference type="ChEBI" id="CHEBI:30013"/>
        <dbReference type="ChEBI" id="CHEBI:30616"/>
        <dbReference type="ChEBI" id="CHEBI:61977"/>
        <dbReference type="ChEBI" id="CHEBI:456216"/>
        <dbReference type="EC" id="2.7.11.1"/>
    </reaction>
</comment>
<dbReference type="Gene3D" id="1.10.510.10">
    <property type="entry name" value="Transferase(Phosphotransferase) domain 1"/>
    <property type="match status" value="1"/>
</dbReference>
<evidence type="ECO:0000256" key="14">
    <source>
        <dbReference type="ARBA" id="ARBA00048679"/>
    </source>
</evidence>